<comment type="similarity">
    <text evidence="2">Belongs to the RusA family.</text>
</comment>
<keyword evidence="11" id="KW-0233">DNA recombination</keyword>
<evidence type="ECO:0000256" key="5">
    <source>
        <dbReference type="ARBA" id="ARBA00022722"/>
    </source>
</evidence>
<evidence type="ECO:0000256" key="16">
    <source>
        <dbReference type="ARBA" id="ARBA00031953"/>
    </source>
</evidence>
<keyword evidence="10" id="KW-0460">Magnesium</keyword>
<keyword evidence="12" id="KW-0234">DNA repair</keyword>
<evidence type="ECO:0000256" key="7">
    <source>
        <dbReference type="ARBA" id="ARBA00022759"/>
    </source>
</evidence>
<keyword evidence="5" id="KW-0540">Nuclease</keyword>
<evidence type="ECO:0000256" key="14">
    <source>
        <dbReference type="ARBA" id="ARBA00029488"/>
    </source>
</evidence>
<sequence length="118" mass="13273">MIATLQLPLTPSMNTYWRNFRGRTVLSQAGRDYKLAVQEYVTINNIPSFGSSRLHAIITVFPRDKRKIDLDNRLKGLFDALQDAGVYDDDSQFDLIQIARGKIKPGGGCTIVINELSE</sequence>
<evidence type="ECO:0000256" key="3">
    <source>
        <dbReference type="ARBA" id="ARBA00011738"/>
    </source>
</evidence>
<evidence type="ECO:0000256" key="9">
    <source>
        <dbReference type="ARBA" id="ARBA00022801"/>
    </source>
</evidence>
<gene>
    <name evidence="17" type="ORF">UFOVP20_28</name>
</gene>
<dbReference type="EC" id="3.1.21.10" evidence="14"/>
<keyword evidence="7" id="KW-0255">Endonuclease</keyword>
<comment type="catalytic activity">
    <reaction evidence="13">
        <text>Endonucleolytic cleavage at a junction such as a reciprocal single-stranded crossover between two homologous DNA duplexes (Holliday junction).</text>
        <dbReference type="EC" id="3.1.21.10"/>
    </reaction>
</comment>
<evidence type="ECO:0000256" key="1">
    <source>
        <dbReference type="ARBA" id="ARBA00001946"/>
    </source>
</evidence>
<evidence type="ECO:0000256" key="8">
    <source>
        <dbReference type="ARBA" id="ARBA00022763"/>
    </source>
</evidence>
<dbReference type="Gene3D" id="3.30.1330.70">
    <property type="entry name" value="Holliday junction resolvase RusA"/>
    <property type="match status" value="1"/>
</dbReference>
<dbReference type="Pfam" id="PF05866">
    <property type="entry name" value="RusA"/>
    <property type="match status" value="1"/>
</dbReference>
<proteinExistence type="inferred from homology"/>
<dbReference type="GO" id="GO:0008821">
    <property type="term" value="F:crossover junction DNA endonuclease activity"/>
    <property type="evidence" value="ECO:0007669"/>
    <property type="project" value="UniProtKB-EC"/>
</dbReference>
<evidence type="ECO:0000256" key="15">
    <source>
        <dbReference type="ARBA" id="ARBA00030920"/>
    </source>
</evidence>
<evidence type="ECO:0000256" key="4">
    <source>
        <dbReference type="ARBA" id="ARBA00014885"/>
    </source>
</evidence>
<dbReference type="InterPro" id="IPR036614">
    <property type="entry name" value="RusA-like_sf"/>
</dbReference>
<dbReference type="GO" id="GO:0006281">
    <property type="term" value="P:DNA repair"/>
    <property type="evidence" value="ECO:0007669"/>
    <property type="project" value="UniProtKB-KW"/>
</dbReference>
<comment type="cofactor">
    <cofactor evidence="1">
        <name>Mg(2+)</name>
        <dbReference type="ChEBI" id="CHEBI:18420"/>
    </cofactor>
</comment>
<evidence type="ECO:0000256" key="10">
    <source>
        <dbReference type="ARBA" id="ARBA00022842"/>
    </source>
</evidence>
<name>A0A6J5KKE0_9CAUD</name>
<dbReference type="InterPro" id="IPR008822">
    <property type="entry name" value="Endonuclease_RusA-like"/>
</dbReference>
<dbReference type="InterPro" id="IPR016281">
    <property type="entry name" value="Endonuclease_RusA"/>
</dbReference>
<dbReference type="GO" id="GO:0000287">
    <property type="term" value="F:magnesium ion binding"/>
    <property type="evidence" value="ECO:0007669"/>
    <property type="project" value="InterPro"/>
</dbReference>
<protein>
    <recommendedName>
        <fullName evidence="4">Crossover junction endodeoxyribonuclease RusA</fullName>
        <ecNumber evidence="14">3.1.21.10</ecNumber>
    </recommendedName>
    <alternativeName>
        <fullName evidence="15">Holliday junction nuclease RusA</fullName>
    </alternativeName>
    <alternativeName>
        <fullName evidence="16">Holliday junction resolvase</fullName>
    </alternativeName>
</protein>
<reference evidence="17" key="1">
    <citation type="submission" date="2020-04" db="EMBL/GenBank/DDBJ databases">
        <authorList>
            <person name="Chiriac C."/>
            <person name="Salcher M."/>
            <person name="Ghai R."/>
            <person name="Kavagutti S V."/>
        </authorList>
    </citation>
    <scope>NUCLEOTIDE SEQUENCE</scope>
</reference>
<dbReference type="EMBL" id="LR796156">
    <property type="protein sequence ID" value="CAB4121935.1"/>
    <property type="molecule type" value="Genomic_DNA"/>
</dbReference>
<evidence type="ECO:0000313" key="17">
    <source>
        <dbReference type="EMBL" id="CAB4121935.1"/>
    </source>
</evidence>
<comment type="subunit">
    <text evidence="3">Homodimer.</text>
</comment>
<keyword evidence="9" id="KW-0378">Hydrolase</keyword>
<dbReference type="PIRSF" id="PIRSF001007">
    <property type="entry name" value="RusA"/>
    <property type="match status" value="1"/>
</dbReference>
<accession>A0A6J5KKE0</accession>
<evidence type="ECO:0000256" key="12">
    <source>
        <dbReference type="ARBA" id="ARBA00023204"/>
    </source>
</evidence>
<keyword evidence="8" id="KW-0227">DNA damage</keyword>
<dbReference type="SUPFAM" id="SSF103084">
    <property type="entry name" value="Holliday junction resolvase RusA"/>
    <property type="match status" value="1"/>
</dbReference>
<organism evidence="17">
    <name type="scientific">uncultured Caudovirales phage</name>
    <dbReference type="NCBI Taxonomy" id="2100421"/>
    <lineage>
        <taxon>Viruses</taxon>
        <taxon>Duplodnaviria</taxon>
        <taxon>Heunggongvirae</taxon>
        <taxon>Uroviricota</taxon>
        <taxon>Caudoviricetes</taxon>
        <taxon>Peduoviridae</taxon>
        <taxon>Maltschvirus</taxon>
        <taxon>Maltschvirus maltsch</taxon>
    </lineage>
</organism>
<evidence type="ECO:0000256" key="2">
    <source>
        <dbReference type="ARBA" id="ARBA00008865"/>
    </source>
</evidence>
<evidence type="ECO:0000256" key="13">
    <source>
        <dbReference type="ARBA" id="ARBA00029354"/>
    </source>
</evidence>
<keyword evidence="6" id="KW-0479">Metal-binding</keyword>
<dbReference type="GO" id="GO:0006310">
    <property type="term" value="P:DNA recombination"/>
    <property type="evidence" value="ECO:0007669"/>
    <property type="project" value="UniProtKB-KW"/>
</dbReference>
<evidence type="ECO:0000256" key="11">
    <source>
        <dbReference type="ARBA" id="ARBA00023172"/>
    </source>
</evidence>
<evidence type="ECO:0000256" key="6">
    <source>
        <dbReference type="ARBA" id="ARBA00022723"/>
    </source>
</evidence>